<name>B8C7C1_THAPS</name>
<keyword evidence="5 13" id="KW-0274">FAD</keyword>
<dbReference type="Pfam" id="PF00441">
    <property type="entry name" value="Acyl-CoA_dh_1"/>
    <property type="match status" value="1"/>
</dbReference>
<dbReference type="GO" id="GO:0046949">
    <property type="term" value="P:fatty-acyl-CoA biosynthetic process"/>
    <property type="evidence" value="ECO:0000318"/>
    <property type="project" value="GO_Central"/>
</dbReference>
<evidence type="ECO:0000256" key="5">
    <source>
        <dbReference type="ARBA" id="ARBA00022827"/>
    </source>
</evidence>
<evidence type="ECO:0000313" key="17">
    <source>
        <dbReference type="EMBL" id="EED90951.1"/>
    </source>
</evidence>
<evidence type="ECO:0000259" key="16">
    <source>
        <dbReference type="Pfam" id="PF02771"/>
    </source>
</evidence>
<evidence type="ECO:0000256" key="2">
    <source>
        <dbReference type="ARBA" id="ARBA00004305"/>
    </source>
</evidence>
<dbReference type="InParanoid" id="B8C7C1"/>
<dbReference type="EMBL" id="CM000644">
    <property type="protein sequence ID" value="EED90951.1"/>
    <property type="molecule type" value="Genomic_DNA"/>
</dbReference>
<organism evidence="17 18">
    <name type="scientific">Thalassiosira pseudonana</name>
    <name type="common">Marine diatom</name>
    <name type="synonym">Cyclotella nana</name>
    <dbReference type="NCBI Taxonomy" id="35128"/>
    <lineage>
        <taxon>Eukaryota</taxon>
        <taxon>Sar</taxon>
        <taxon>Stramenopiles</taxon>
        <taxon>Ochrophyta</taxon>
        <taxon>Bacillariophyta</taxon>
        <taxon>Coscinodiscophyceae</taxon>
        <taxon>Thalassiosirophycidae</taxon>
        <taxon>Thalassiosirales</taxon>
        <taxon>Thalassiosiraceae</taxon>
        <taxon>Thalassiosira</taxon>
    </lineage>
</organism>
<comment type="pathway">
    <text evidence="10">Amino-acid metabolism; tryptophan metabolism.</text>
</comment>
<dbReference type="KEGG" id="tps:THAPSDRAFT_23830"/>
<keyword evidence="18" id="KW-1185">Reference proteome</keyword>
<dbReference type="InterPro" id="IPR036250">
    <property type="entry name" value="AcylCo_DH-like_C"/>
</dbReference>
<dbReference type="FunFam" id="1.10.540.10:FF:000003">
    <property type="entry name" value="glutaryl-CoA dehydrogenase, mitochondrial"/>
    <property type="match status" value="1"/>
</dbReference>
<keyword evidence="4 13" id="KW-0285">Flavoprotein</keyword>
<keyword evidence="8" id="KW-0496">Mitochondrion</keyword>
<dbReference type="GO" id="GO:0004361">
    <property type="term" value="F:glutaryl-CoA dehydrogenase activity"/>
    <property type="evidence" value="ECO:0000318"/>
    <property type="project" value="GO_Central"/>
</dbReference>
<evidence type="ECO:0000256" key="12">
    <source>
        <dbReference type="ARBA" id="ARBA00049493"/>
    </source>
</evidence>
<proteinExistence type="inferred from homology"/>
<dbReference type="InterPro" id="IPR009075">
    <property type="entry name" value="AcylCo_DH/oxidase_C"/>
</dbReference>
<dbReference type="GO" id="GO:0005759">
    <property type="term" value="C:mitochondrial matrix"/>
    <property type="evidence" value="ECO:0007669"/>
    <property type="project" value="UniProtKB-SubCell"/>
</dbReference>
<accession>B8C7C1</accession>
<dbReference type="PROSITE" id="PS00073">
    <property type="entry name" value="ACYL_COA_DH_2"/>
    <property type="match status" value="1"/>
</dbReference>
<feature type="domain" description="Acyl-CoA oxidase/dehydrogenase middle" evidence="15">
    <location>
        <begin position="205"/>
        <end position="298"/>
    </location>
</feature>
<reference evidence="17 18" key="2">
    <citation type="journal article" date="2008" name="Nature">
        <title>The Phaeodactylum genome reveals the evolutionary history of diatom genomes.</title>
        <authorList>
            <person name="Bowler C."/>
            <person name="Allen A.E."/>
            <person name="Badger J.H."/>
            <person name="Grimwood J."/>
            <person name="Jabbari K."/>
            <person name="Kuo A."/>
            <person name="Maheswari U."/>
            <person name="Martens C."/>
            <person name="Maumus F."/>
            <person name="Otillar R.P."/>
            <person name="Rayko E."/>
            <person name="Salamov A."/>
            <person name="Vandepoele K."/>
            <person name="Beszteri B."/>
            <person name="Gruber A."/>
            <person name="Heijde M."/>
            <person name="Katinka M."/>
            <person name="Mock T."/>
            <person name="Valentin K."/>
            <person name="Verret F."/>
            <person name="Berges J.A."/>
            <person name="Brownlee C."/>
            <person name="Cadoret J.P."/>
            <person name="Chiovitti A."/>
            <person name="Choi C.J."/>
            <person name="Coesel S."/>
            <person name="De Martino A."/>
            <person name="Detter J.C."/>
            <person name="Durkin C."/>
            <person name="Falciatore A."/>
            <person name="Fournet J."/>
            <person name="Haruta M."/>
            <person name="Huysman M.J."/>
            <person name="Jenkins B.D."/>
            <person name="Jiroutova K."/>
            <person name="Jorgensen R.E."/>
            <person name="Joubert Y."/>
            <person name="Kaplan A."/>
            <person name="Kroger N."/>
            <person name="Kroth P.G."/>
            <person name="La Roche J."/>
            <person name="Lindquist E."/>
            <person name="Lommer M."/>
            <person name="Martin-Jezequel V."/>
            <person name="Lopez P.J."/>
            <person name="Lucas S."/>
            <person name="Mangogna M."/>
            <person name="McGinnis K."/>
            <person name="Medlin L.K."/>
            <person name="Montsant A."/>
            <person name="Oudot-Le Secq M.P."/>
            <person name="Napoli C."/>
            <person name="Obornik M."/>
            <person name="Parker M.S."/>
            <person name="Petit J.L."/>
            <person name="Porcel B.M."/>
            <person name="Poulsen N."/>
            <person name="Robison M."/>
            <person name="Rychlewski L."/>
            <person name="Rynearson T.A."/>
            <person name="Schmutz J."/>
            <person name="Shapiro H."/>
            <person name="Siaut M."/>
            <person name="Stanley M."/>
            <person name="Sussman M.R."/>
            <person name="Taylor A.R."/>
            <person name="Vardi A."/>
            <person name="von Dassow P."/>
            <person name="Vyverman W."/>
            <person name="Willis A."/>
            <person name="Wyrwicz L.S."/>
            <person name="Rokhsar D.S."/>
            <person name="Weissenbach J."/>
            <person name="Armbrust E.V."/>
            <person name="Green B.R."/>
            <person name="Van de Peer Y."/>
            <person name="Grigoriev I.V."/>
        </authorList>
    </citation>
    <scope>NUCLEOTIDE SEQUENCE [LARGE SCALE GENOMIC DNA]</scope>
    <source>
        <strain evidence="17 18">CCMP1335</strain>
    </source>
</reference>
<comment type="subcellular location">
    <subcellularLocation>
        <location evidence="2">Mitochondrion matrix</location>
    </subcellularLocation>
</comment>
<evidence type="ECO:0000313" key="18">
    <source>
        <dbReference type="Proteomes" id="UP000001449"/>
    </source>
</evidence>
<dbReference type="PANTHER" id="PTHR42807:SF1">
    <property type="entry name" value="GLUTARYL-COA DEHYDROGENASE, MITOCHONDRIAL"/>
    <property type="match status" value="1"/>
</dbReference>
<dbReference type="EC" id="1.3.8.6" evidence="11"/>
<dbReference type="GO" id="GO:0033539">
    <property type="term" value="P:fatty acid beta-oxidation using acyl-CoA dehydrogenase"/>
    <property type="evidence" value="ECO:0000318"/>
    <property type="project" value="GO_Central"/>
</dbReference>
<dbReference type="HOGENOM" id="CLU_018204_8_0_1"/>
<sequence>MLISRNIVRSTINRSSKRTTVLSSSPVANLNRIIVGSSFTNIPLLTRSPSRTFATVHHDDDESLPTRKSSFGGKFEWDDALQFKDLLTDEEIAIQEAANSFCQQELQPQILLANRNEVHFNHNDMRKMGEMGLLGPTIPEYYGCAGLGYVSYGLIATEVERVDSSYRSAMSVQSSLVMHPIYAFGSEEMKKKYLPELAQGHFVGCFGLTEPNHGSDPSSMETRSRYDAGTNEFILNGSKNWITNSPIADIFIVWARNEEGKIKGYLIEKGTPGLDAPKIEGKGSLRASATGMIFLEDVRVPAANELNVTGLKGPFSCLNNARFGIAWGALGAAEDCFHRAREYVMERKQFGAPLGANQLIQKKLADMMTEISLARLGCLQVGRQMEKQAASPSMVSLIKRNSCGKSLDIARMARDMLGGNGISDEYHIIRHMNNLEAVNTYEGTHDIHALILGREITGIPSFVPHASTGN</sequence>
<evidence type="ECO:0000256" key="3">
    <source>
        <dbReference type="ARBA" id="ARBA00009347"/>
    </source>
</evidence>
<dbReference type="RefSeq" id="XP_002292100.1">
    <property type="nucleotide sequence ID" value="XM_002292064.1"/>
</dbReference>
<evidence type="ECO:0000259" key="15">
    <source>
        <dbReference type="Pfam" id="PF02770"/>
    </source>
</evidence>
<dbReference type="CDD" id="cd01151">
    <property type="entry name" value="GCD"/>
    <property type="match status" value="1"/>
</dbReference>
<dbReference type="PaxDb" id="35128-Thaps23830"/>
<dbReference type="SUPFAM" id="SSF47203">
    <property type="entry name" value="Acyl-CoA dehydrogenase C-terminal domain-like"/>
    <property type="match status" value="1"/>
</dbReference>
<dbReference type="GeneID" id="7449860"/>
<evidence type="ECO:0000256" key="8">
    <source>
        <dbReference type="ARBA" id="ARBA00023128"/>
    </source>
</evidence>
<dbReference type="GO" id="GO:0050660">
    <property type="term" value="F:flavin adenine dinucleotide binding"/>
    <property type="evidence" value="ECO:0000318"/>
    <property type="project" value="GO_Central"/>
</dbReference>
<dbReference type="eggNOG" id="KOG0138">
    <property type="taxonomic scope" value="Eukaryota"/>
</dbReference>
<dbReference type="FunFam" id="2.40.110.10:FF:000008">
    <property type="entry name" value="Glutaryl-CoA dehydrogenase, mitochondrial"/>
    <property type="match status" value="1"/>
</dbReference>
<evidence type="ECO:0000256" key="1">
    <source>
        <dbReference type="ARBA" id="ARBA00001974"/>
    </source>
</evidence>
<evidence type="ECO:0000256" key="13">
    <source>
        <dbReference type="RuleBase" id="RU362125"/>
    </source>
</evidence>
<dbReference type="GO" id="GO:0000062">
    <property type="term" value="F:fatty-acyl-CoA binding"/>
    <property type="evidence" value="ECO:0000318"/>
    <property type="project" value="GO_Central"/>
</dbReference>
<dbReference type="OMA" id="HMMNLES"/>
<evidence type="ECO:0000259" key="14">
    <source>
        <dbReference type="Pfam" id="PF00441"/>
    </source>
</evidence>
<keyword evidence="6" id="KW-0809">Transit peptide</keyword>
<dbReference type="PANTHER" id="PTHR42807">
    <property type="entry name" value="GLUTARYL-COA DEHYDROGENASE, MITOCHONDRIAL"/>
    <property type="match status" value="1"/>
</dbReference>
<evidence type="ECO:0000256" key="4">
    <source>
        <dbReference type="ARBA" id="ARBA00022630"/>
    </source>
</evidence>
<comment type="cofactor">
    <cofactor evidence="1 13">
        <name>FAD</name>
        <dbReference type="ChEBI" id="CHEBI:57692"/>
    </cofactor>
</comment>
<dbReference type="SUPFAM" id="SSF56645">
    <property type="entry name" value="Acyl-CoA dehydrogenase NM domain-like"/>
    <property type="match status" value="1"/>
</dbReference>
<comment type="similarity">
    <text evidence="3 13">Belongs to the acyl-CoA dehydrogenase family.</text>
</comment>
<dbReference type="Gene3D" id="2.40.110.10">
    <property type="entry name" value="Butyryl-CoA Dehydrogenase, subunit A, domain 2"/>
    <property type="match status" value="1"/>
</dbReference>
<keyword evidence="7 13" id="KW-0560">Oxidoreductase</keyword>
<dbReference type="Gene3D" id="1.10.540.10">
    <property type="entry name" value="Acyl-CoA dehydrogenase/oxidase, N-terminal domain"/>
    <property type="match status" value="1"/>
</dbReference>
<dbReference type="InterPro" id="IPR009100">
    <property type="entry name" value="AcylCoA_DH/oxidase_NM_dom_sf"/>
</dbReference>
<comment type="pathway">
    <text evidence="9">Amino-acid metabolism; lysine degradation.</text>
</comment>
<dbReference type="InterPro" id="IPR006089">
    <property type="entry name" value="Acyl-CoA_DH_CS"/>
</dbReference>
<reference evidence="17 18" key="1">
    <citation type="journal article" date="2004" name="Science">
        <title>The genome of the diatom Thalassiosira pseudonana: ecology, evolution, and metabolism.</title>
        <authorList>
            <person name="Armbrust E.V."/>
            <person name="Berges J.A."/>
            <person name="Bowler C."/>
            <person name="Green B.R."/>
            <person name="Martinez D."/>
            <person name="Putnam N.H."/>
            <person name="Zhou S."/>
            <person name="Allen A.E."/>
            <person name="Apt K.E."/>
            <person name="Bechner M."/>
            <person name="Brzezinski M.A."/>
            <person name="Chaal B.K."/>
            <person name="Chiovitti A."/>
            <person name="Davis A.K."/>
            <person name="Demarest M.S."/>
            <person name="Detter J.C."/>
            <person name="Glavina T."/>
            <person name="Goodstein D."/>
            <person name="Hadi M.Z."/>
            <person name="Hellsten U."/>
            <person name="Hildebrand M."/>
            <person name="Jenkins B.D."/>
            <person name="Jurka J."/>
            <person name="Kapitonov V.V."/>
            <person name="Kroger N."/>
            <person name="Lau W.W."/>
            <person name="Lane T.W."/>
            <person name="Larimer F.W."/>
            <person name="Lippmeier J.C."/>
            <person name="Lucas S."/>
            <person name="Medina M."/>
            <person name="Montsant A."/>
            <person name="Obornik M."/>
            <person name="Parker M.S."/>
            <person name="Palenik B."/>
            <person name="Pazour G.J."/>
            <person name="Richardson P.M."/>
            <person name="Rynearson T.A."/>
            <person name="Saito M.A."/>
            <person name="Schwartz D.C."/>
            <person name="Thamatrakoln K."/>
            <person name="Valentin K."/>
            <person name="Vardi A."/>
            <person name="Wilkerson F.P."/>
            <person name="Rokhsar D.S."/>
        </authorList>
    </citation>
    <scope>NUCLEOTIDE SEQUENCE [LARGE SCALE GENOMIC DNA]</scope>
    <source>
        <strain evidence="17 18">CCMP1335</strain>
    </source>
</reference>
<dbReference type="STRING" id="35128.B8C7C1"/>
<dbReference type="Proteomes" id="UP000001449">
    <property type="component" value="Chromosome 8"/>
</dbReference>
<dbReference type="Pfam" id="PF02770">
    <property type="entry name" value="Acyl-CoA_dh_M"/>
    <property type="match status" value="1"/>
</dbReference>
<dbReference type="Pfam" id="PF02771">
    <property type="entry name" value="Acyl-CoA_dh_N"/>
    <property type="match status" value="1"/>
</dbReference>
<comment type="catalytic activity">
    <reaction evidence="12">
        <text>glutaryl-CoA + oxidized [electron-transfer flavoprotein] + 2 H(+) = (2E)-butenoyl-CoA + reduced [electron-transfer flavoprotein] + CO2</text>
        <dbReference type="Rhea" id="RHEA:13389"/>
        <dbReference type="Rhea" id="RHEA-COMP:10685"/>
        <dbReference type="Rhea" id="RHEA-COMP:10686"/>
        <dbReference type="ChEBI" id="CHEBI:15378"/>
        <dbReference type="ChEBI" id="CHEBI:16526"/>
        <dbReference type="ChEBI" id="CHEBI:57332"/>
        <dbReference type="ChEBI" id="CHEBI:57378"/>
        <dbReference type="ChEBI" id="CHEBI:57692"/>
        <dbReference type="ChEBI" id="CHEBI:58307"/>
        <dbReference type="EC" id="1.3.8.6"/>
    </reaction>
</comment>
<evidence type="ECO:0000256" key="6">
    <source>
        <dbReference type="ARBA" id="ARBA00022946"/>
    </source>
</evidence>
<evidence type="ECO:0000256" key="9">
    <source>
        <dbReference type="ARBA" id="ARBA00037899"/>
    </source>
</evidence>
<evidence type="ECO:0000256" key="7">
    <source>
        <dbReference type="ARBA" id="ARBA00023002"/>
    </source>
</evidence>
<dbReference type="InterPro" id="IPR013786">
    <property type="entry name" value="AcylCoA_DH/ox_N"/>
</dbReference>
<dbReference type="InterPro" id="IPR037069">
    <property type="entry name" value="AcylCoA_DH/ox_N_sf"/>
</dbReference>
<feature type="domain" description="Acyl-CoA dehydrogenase/oxidase C-terminal" evidence="14">
    <location>
        <begin position="315"/>
        <end position="456"/>
    </location>
</feature>
<dbReference type="InterPro" id="IPR052033">
    <property type="entry name" value="Glutaryl-CoA_DH_mitochondrial"/>
</dbReference>
<dbReference type="InterPro" id="IPR046373">
    <property type="entry name" value="Acyl-CoA_Oxase/DH_mid-dom_sf"/>
</dbReference>
<dbReference type="Gene3D" id="1.20.140.10">
    <property type="entry name" value="Butyryl-CoA Dehydrogenase, subunit A, domain 3"/>
    <property type="match status" value="1"/>
</dbReference>
<dbReference type="AlphaFoldDB" id="B8C7C1"/>
<evidence type="ECO:0000256" key="11">
    <source>
        <dbReference type="ARBA" id="ARBA00039033"/>
    </source>
</evidence>
<protein>
    <recommendedName>
        <fullName evidence="11">glutaryl-CoA dehydrogenase (ETF)</fullName>
        <ecNumber evidence="11">1.3.8.6</ecNumber>
    </recommendedName>
</protein>
<evidence type="ECO:0000256" key="10">
    <source>
        <dbReference type="ARBA" id="ARBA00037927"/>
    </source>
</evidence>
<feature type="domain" description="Acyl-CoA dehydrogenase/oxidase N-terminal" evidence="16">
    <location>
        <begin position="88"/>
        <end position="200"/>
    </location>
</feature>
<dbReference type="InterPro" id="IPR006091">
    <property type="entry name" value="Acyl-CoA_Oxase/DH_mid-dom"/>
</dbReference>
<gene>
    <name evidence="17" type="primary">GCD1</name>
    <name evidence="17" type="ORF">THAPSDRAFT_23830</name>
</gene>
<dbReference type="FunFam" id="1.20.140.10:FF:000006">
    <property type="entry name" value="Glutaryl-CoA dehydrogenase, mitochondrial"/>
    <property type="match status" value="1"/>
</dbReference>